<evidence type="ECO:0000313" key="1">
    <source>
        <dbReference type="EMBL" id="EPQ62705.1"/>
    </source>
</evidence>
<dbReference type="SUPFAM" id="SSF64484">
    <property type="entry name" value="beta and beta-prime subunits of DNA dependent RNA-polymerase"/>
    <property type="match status" value="1"/>
</dbReference>
<organism evidence="2">
    <name type="scientific">Blumeria graminis f. sp. tritici 96224</name>
    <dbReference type="NCBI Taxonomy" id="1268274"/>
    <lineage>
        <taxon>Eukaryota</taxon>
        <taxon>Fungi</taxon>
        <taxon>Dikarya</taxon>
        <taxon>Ascomycota</taxon>
        <taxon>Pezizomycotina</taxon>
        <taxon>Leotiomycetes</taxon>
        <taxon>Erysiphales</taxon>
        <taxon>Erysiphaceae</taxon>
        <taxon>Blumeria</taxon>
    </lineage>
</organism>
<reference evidence="3" key="1">
    <citation type="journal article" date="2013" name="Nat. Genet.">
        <title>The wheat powdery mildew genome shows the unique evolution of an obligate biotroph.</title>
        <authorList>
            <person name="Wicker T."/>
            <person name="Oberhaensli S."/>
            <person name="Parlange F."/>
            <person name="Buchmann J.P."/>
            <person name="Shatalina M."/>
            <person name="Roffler S."/>
            <person name="Ben-David R."/>
            <person name="Dolezel J."/>
            <person name="Simkova H."/>
            <person name="Schulze-Lefert P."/>
            <person name="Spanu P.D."/>
            <person name="Bruggmann R."/>
            <person name="Amselem J."/>
            <person name="Quesneville H."/>
            <person name="Ver Loren van Themaat E."/>
            <person name="Paape T."/>
            <person name="Shimizu K.K."/>
            <person name="Keller B."/>
        </authorList>
    </citation>
    <scope>NUCLEOTIDE SEQUENCE [LARGE SCALE GENOMIC DNA]</scope>
    <source>
        <strain evidence="3">96224</strain>
    </source>
</reference>
<feature type="non-terminal residue" evidence="2">
    <location>
        <position position="555"/>
    </location>
</feature>
<reference evidence="1" key="2">
    <citation type="submission" date="2013-01" db="EMBL/GenBank/DDBJ databases">
        <title>The wheat powdery mildew genome reveals unique evolution of an obligate biotroph.</title>
        <authorList>
            <person name="Oberhaensli S."/>
            <person name="Wicker T."/>
            <person name="Keller B."/>
        </authorList>
    </citation>
    <scope>NUCLEOTIDE SEQUENCE</scope>
    <source>
        <strain evidence="1">96224</strain>
    </source>
</reference>
<dbReference type="EMBL" id="KE375164">
    <property type="protein sequence ID" value="EPQ62705.1"/>
    <property type="molecule type" value="Genomic_DNA"/>
</dbReference>
<dbReference type="EMBL" id="UIGY01000191">
    <property type="protein sequence ID" value="SUZ12593.1"/>
    <property type="molecule type" value="Genomic_DNA"/>
</dbReference>
<dbReference type="AlphaFoldDB" id="A0A061HDJ2"/>
<dbReference type="Proteomes" id="UP000053110">
    <property type="component" value="Unassembled WGS sequence"/>
</dbReference>
<evidence type="ECO:0000313" key="2">
    <source>
        <dbReference type="EMBL" id="SUZ12593.1"/>
    </source>
</evidence>
<evidence type="ECO:0000313" key="3">
    <source>
        <dbReference type="Proteomes" id="UP000053110"/>
    </source>
</evidence>
<name>A0A061HDJ2_BLUGR</name>
<sequence length="555" mass="61405">MTGILGGINNNTTLEMGFEKEDRVRDMSKRAYSEDMIGFICCGRTAHSEDAGKSRRVASYTRVRILSNNMIRDTFGNAAISNVGEWVVYCMGIICNTDQAGICTLVELMNARLRLYNKSQFSYPDNWLMEAPPTYIVCYEEKILCISIAPGVLLRTLPDSTMVDSSMYHYQPPNPIWNHMKIPSSSNEYIQYKYSAFFMMCPYLTDDRPPRTLLASGQTVQAMCFSWAPATAKVSLVHASSPLVSTTFVRRIEEDWKTNADAMWDIVPGEDMLVCFANLPLNYDDSMIFLATGDWRQSLYDAWTEGSSANSTTGRSAYNSNGSSMVADIYIAVESIISRQTVEQILESHHAMNAIGDCSMKDVAQDSAIHMKDCSYLIDGITGEVIESVLPSGEVVEVSPSIGFIRVHASENKHSLWTSSGRAAGRVVATSEMDFHAMFSSGMYNCAQELLNRDNIVRVQICIVCKRIQVLCECGVENATVPTRLSYDTVIFDILSACINGSANTYEHLLNTILRLLLSGLNTDSLRGQSKCTDLYAGIKATLPGKSQDSTAGSE</sequence>
<proteinExistence type="predicted"/>
<protein>
    <submittedName>
        <fullName evidence="2">BgtA-21553</fullName>
    </submittedName>
</protein>
<accession>A0A061HDJ2</accession>
<dbReference type="OrthoDB" id="5425034at2759"/>
<gene>
    <name evidence="1" type="ORF">BGT96224_A21553</name>
    <name evidence="2" type="ORF">BGT96224V2_LOCUS5758</name>
</gene>
<reference evidence="2" key="3">
    <citation type="submission" date="2018-07" db="EMBL/GenBank/DDBJ databases">
        <authorList>
            <person name="Quirk P.G."/>
            <person name="Krulwich T.A."/>
        </authorList>
    </citation>
    <scope>NUCLEOTIDE SEQUENCE</scope>
    <source>
        <strain evidence="2">96224</strain>
    </source>
</reference>
<dbReference type="HOGENOM" id="CLU_490873_0_0_1"/>